<feature type="transmembrane region" description="Helical" evidence="7">
    <location>
        <begin position="55"/>
        <end position="76"/>
    </location>
</feature>
<dbReference type="PANTHER" id="PTHR30589">
    <property type="entry name" value="PROLIPOPROTEIN DIACYLGLYCERYL TRANSFERASE"/>
    <property type="match status" value="1"/>
</dbReference>
<feature type="transmembrane region" description="Helical" evidence="7">
    <location>
        <begin position="12"/>
        <end position="34"/>
    </location>
</feature>
<evidence type="ECO:0000256" key="5">
    <source>
        <dbReference type="ARBA" id="ARBA00022989"/>
    </source>
</evidence>
<keyword evidence="3 7" id="KW-0808">Transferase</keyword>
<organism evidence="8 9">
    <name type="scientific">Duncaniella muris</name>
    <dbReference type="NCBI Taxonomy" id="2094150"/>
    <lineage>
        <taxon>Bacteria</taxon>
        <taxon>Pseudomonadati</taxon>
        <taxon>Bacteroidota</taxon>
        <taxon>Bacteroidia</taxon>
        <taxon>Bacteroidales</taxon>
        <taxon>Muribaculaceae</taxon>
        <taxon>Duncaniella</taxon>
    </lineage>
</organism>
<dbReference type="GO" id="GO:0042158">
    <property type="term" value="P:lipoprotein biosynthetic process"/>
    <property type="evidence" value="ECO:0007669"/>
    <property type="project" value="UniProtKB-UniRule"/>
</dbReference>
<dbReference type="GO" id="GO:0008961">
    <property type="term" value="F:phosphatidylglycerol-prolipoprotein diacylglyceryl transferase activity"/>
    <property type="evidence" value="ECO:0007669"/>
    <property type="project" value="UniProtKB-UniRule"/>
</dbReference>
<evidence type="ECO:0000313" key="8">
    <source>
        <dbReference type="EMBL" id="PWB03272.1"/>
    </source>
</evidence>
<keyword evidence="8" id="KW-0449">Lipoprotein</keyword>
<dbReference type="RefSeq" id="WP_107031631.1">
    <property type="nucleotide sequence ID" value="NZ_CAOLSD010000009.1"/>
</dbReference>
<feature type="transmembrane region" description="Helical" evidence="7">
    <location>
        <begin position="122"/>
        <end position="141"/>
    </location>
</feature>
<comment type="caution">
    <text evidence="8">The sequence shown here is derived from an EMBL/GenBank/DDBJ whole genome shotgun (WGS) entry which is preliminary data.</text>
</comment>
<accession>A0A2V1IPQ5</accession>
<evidence type="ECO:0000313" key="9">
    <source>
        <dbReference type="Proteomes" id="UP000244905"/>
    </source>
</evidence>
<evidence type="ECO:0000256" key="6">
    <source>
        <dbReference type="ARBA" id="ARBA00023136"/>
    </source>
</evidence>
<evidence type="ECO:0000256" key="4">
    <source>
        <dbReference type="ARBA" id="ARBA00022692"/>
    </source>
</evidence>
<feature type="transmembrane region" description="Helical" evidence="7">
    <location>
        <begin position="96"/>
        <end position="115"/>
    </location>
</feature>
<keyword evidence="2 7" id="KW-1003">Cell membrane</keyword>
<dbReference type="NCBIfam" id="TIGR00544">
    <property type="entry name" value="lgt"/>
    <property type="match status" value="1"/>
</dbReference>
<dbReference type="EMBL" id="PUEC01000006">
    <property type="protein sequence ID" value="PWB03272.1"/>
    <property type="molecule type" value="Genomic_DNA"/>
</dbReference>
<proteinExistence type="inferred from homology"/>
<dbReference type="Pfam" id="PF01790">
    <property type="entry name" value="LGT"/>
    <property type="match status" value="1"/>
</dbReference>
<feature type="binding site" evidence="7">
    <location>
        <position position="140"/>
    </location>
    <ligand>
        <name>a 1,2-diacyl-sn-glycero-3-phospho-(1'-sn-glycerol)</name>
        <dbReference type="ChEBI" id="CHEBI:64716"/>
    </ligand>
</feature>
<protein>
    <recommendedName>
        <fullName evidence="7">Phosphatidylglycerol--prolipoprotein diacylglyceryl transferase</fullName>
        <ecNumber evidence="7">2.5.1.145</ecNumber>
    </recommendedName>
</protein>
<keyword evidence="5 7" id="KW-1133">Transmembrane helix</keyword>
<dbReference type="EC" id="2.5.1.145" evidence="7"/>
<keyword evidence="9" id="KW-1185">Reference proteome</keyword>
<feature type="transmembrane region" description="Helical" evidence="7">
    <location>
        <begin position="246"/>
        <end position="265"/>
    </location>
</feature>
<comment type="similarity">
    <text evidence="1 7">Belongs to the Lgt family.</text>
</comment>
<dbReference type="UniPathway" id="UPA00664"/>
<dbReference type="Proteomes" id="UP000244905">
    <property type="component" value="Unassembled WGS sequence"/>
</dbReference>
<sequence>MLDFIVWNADPFLFHIGNFGIRWYSLAFMIGFLVGYEIEARIYKHEGAPEKWLSLLLLWTIAGTIIGARLGHVFFYQWDLYRQDPISILYVWEGGLASHGGTIGIVLCIIMYSIFTTKRSPLWAFDRLVIPIALVGGLIRLGNLMNSEIFGHSTDLPWGFMFVRSAEWHQLYYGQACHPTQIYEALCYFALFGLLMWMYWKKNAEERPGLIFGVFFIGIFLPRFLIEFIKNPQVEFEQTMVLNMGQLLSIPFILLGVGLIVYAMMRPRQQLTFPNRFADADGDQPAKKRR</sequence>
<dbReference type="GeneID" id="82525469"/>
<comment type="pathway">
    <text evidence="7">Protein modification; lipoprotein biosynthesis (diacylglyceryl transfer).</text>
</comment>
<keyword evidence="4 7" id="KW-0812">Transmembrane</keyword>
<comment type="catalytic activity">
    <reaction evidence="7">
        <text>L-cysteinyl-[prolipoprotein] + a 1,2-diacyl-sn-glycero-3-phospho-(1'-sn-glycerol) = an S-1,2-diacyl-sn-glyceryl-L-cysteinyl-[prolipoprotein] + sn-glycerol 1-phosphate + H(+)</text>
        <dbReference type="Rhea" id="RHEA:56712"/>
        <dbReference type="Rhea" id="RHEA-COMP:14679"/>
        <dbReference type="Rhea" id="RHEA-COMP:14680"/>
        <dbReference type="ChEBI" id="CHEBI:15378"/>
        <dbReference type="ChEBI" id="CHEBI:29950"/>
        <dbReference type="ChEBI" id="CHEBI:57685"/>
        <dbReference type="ChEBI" id="CHEBI:64716"/>
        <dbReference type="ChEBI" id="CHEBI:140658"/>
        <dbReference type="EC" id="2.5.1.145"/>
    </reaction>
</comment>
<name>A0A2V1IPQ5_9BACT</name>
<keyword evidence="6 7" id="KW-0472">Membrane</keyword>
<evidence type="ECO:0000256" key="3">
    <source>
        <dbReference type="ARBA" id="ARBA00022679"/>
    </source>
</evidence>
<evidence type="ECO:0000256" key="7">
    <source>
        <dbReference type="HAMAP-Rule" id="MF_01147"/>
    </source>
</evidence>
<dbReference type="AlphaFoldDB" id="A0A2V1IPQ5"/>
<dbReference type="InterPro" id="IPR001640">
    <property type="entry name" value="Lgt"/>
</dbReference>
<dbReference type="HAMAP" id="MF_01147">
    <property type="entry name" value="Lgt"/>
    <property type="match status" value="1"/>
</dbReference>
<dbReference type="GO" id="GO:0005886">
    <property type="term" value="C:plasma membrane"/>
    <property type="evidence" value="ECO:0007669"/>
    <property type="project" value="UniProtKB-SubCell"/>
</dbReference>
<feature type="transmembrane region" description="Helical" evidence="7">
    <location>
        <begin position="209"/>
        <end position="226"/>
    </location>
</feature>
<evidence type="ECO:0000256" key="2">
    <source>
        <dbReference type="ARBA" id="ARBA00022475"/>
    </source>
</evidence>
<feature type="transmembrane region" description="Helical" evidence="7">
    <location>
        <begin position="182"/>
        <end position="200"/>
    </location>
</feature>
<comment type="function">
    <text evidence="7">Catalyzes the transfer of the diacylglyceryl group from phosphatidylglycerol to the sulfhydryl group of the N-terminal cysteine of a prolipoprotein, the first step in the formation of mature lipoproteins.</text>
</comment>
<comment type="subcellular location">
    <subcellularLocation>
        <location evidence="7">Cell membrane</location>
        <topology evidence="7">Multi-pass membrane protein</topology>
    </subcellularLocation>
</comment>
<dbReference type="PANTHER" id="PTHR30589:SF0">
    <property type="entry name" value="PHOSPHATIDYLGLYCEROL--PROLIPOPROTEIN DIACYLGLYCERYL TRANSFERASE"/>
    <property type="match status" value="1"/>
</dbReference>
<gene>
    <name evidence="7 8" type="primary">lgt</name>
    <name evidence="8" type="ORF">C5O23_03765</name>
</gene>
<evidence type="ECO:0000256" key="1">
    <source>
        <dbReference type="ARBA" id="ARBA00007150"/>
    </source>
</evidence>
<reference evidence="9" key="1">
    <citation type="submission" date="2018-02" db="EMBL/GenBank/DDBJ databases">
        <authorList>
            <person name="Clavel T."/>
            <person name="Strowig T."/>
        </authorList>
    </citation>
    <scope>NUCLEOTIDE SEQUENCE [LARGE SCALE GENOMIC DNA]</scope>
    <source>
        <strain evidence="9">DSM 103720</strain>
    </source>
</reference>